<dbReference type="PANTHER" id="PTHR12604">
    <property type="entry name" value="KU AUTOANTIGEN DNA HELICASE"/>
    <property type="match status" value="1"/>
</dbReference>
<evidence type="ECO:0000313" key="3">
    <source>
        <dbReference type="Proteomes" id="UP000886885"/>
    </source>
</evidence>
<dbReference type="GO" id="GO:0006303">
    <property type="term" value="P:double-strand break repair via nonhomologous end joining"/>
    <property type="evidence" value="ECO:0007669"/>
    <property type="project" value="InterPro"/>
</dbReference>
<dbReference type="PANTHER" id="PTHR12604:SF4">
    <property type="entry name" value="X-RAY REPAIR CROSS-COMPLEMENTING PROTEIN 5"/>
    <property type="match status" value="1"/>
</dbReference>
<dbReference type="Pfam" id="PF02735">
    <property type="entry name" value="Ku"/>
    <property type="match status" value="1"/>
</dbReference>
<evidence type="ECO:0000259" key="1">
    <source>
        <dbReference type="Pfam" id="PF02735"/>
    </source>
</evidence>
<organism evidence="2 3">
    <name type="scientific">Populus tomentosa</name>
    <name type="common">Chinese white poplar</name>
    <dbReference type="NCBI Taxonomy" id="118781"/>
    <lineage>
        <taxon>Eukaryota</taxon>
        <taxon>Viridiplantae</taxon>
        <taxon>Streptophyta</taxon>
        <taxon>Embryophyta</taxon>
        <taxon>Tracheophyta</taxon>
        <taxon>Spermatophyta</taxon>
        <taxon>Magnoliopsida</taxon>
        <taxon>eudicotyledons</taxon>
        <taxon>Gunneridae</taxon>
        <taxon>Pentapetalae</taxon>
        <taxon>rosids</taxon>
        <taxon>fabids</taxon>
        <taxon>Malpighiales</taxon>
        <taxon>Salicaceae</taxon>
        <taxon>Saliceae</taxon>
        <taxon>Populus</taxon>
    </lineage>
</organism>
<evidence type="ECO:0000313" key="2">
    <source>
        <dbReference type="EMBL" id="KAG6784686.1"/>
    </source>
</evidence>
<dbReference type="GO" id="GO:0043564">
    <property type="term" value="C:Ku70:Ku80 complex"/>
    <property type="evidence" value="ECO:0007669"/>
    <property type="project" value="TreeGrafter"/>
</dbReference>
<accession>A0A8X8D286</accession>
<dbReference type="GO" id="GO:0003690">
    <property type="term" value="F:double-stranded DNA binding"/>
    <property type="evidence" value="ECO:0007669"/>
    <property type="project" value="TreeGrafter"/>
</dbReference>
<reference evidence="2" key="1">
    <citation type="journal article" date="2020" name="bioRxiv">
        <title>Hybrid origin of Populus tomentosa Carr. identified through genome sequencing and phylogenomic analysis.</title>
        <authorList>
            <person name="An X."/>
            <person name="Gao K."/>
            <person name="Chen Z."/>
            <person name="Li J."/>
            <person name="Yang X."/>
            <person name="Yang X."/>
            <person name="Zhou J."/>
            <person name="Guo T."/>
            <person name="Zhao T."/>
            <person name="Huang S."/>
            <person name="Miao D."/>
            <person name="Khan W.U."/>
            <person name="Rao P."/>
            <person name="Ye M."/>
            <person name="Lei B."/>
            <person name="Liao W."/>
            <person name="Wang J."/>
            <person name="Ji L."/>
            <person name="Li Y."/>
            <person name="Guo B."/>
            <person name="Mustafa N.S."/>
            <person name="Li S."/>
            <person name="Yun Q."/>
            <person name="Keller S.R."/>
            <person name="Mao J."/>
            <person name="Zhang R."/>
            <person name="Strauss S.H."/>
        </authorList>
    </citation>
    <scope>NUCLEOTIDE SEQUENCE</scope>
    <source>
        <strain evidence="2">GM15</strain>
        <tissue evidence="2">Leaf</tissue>
    </source>
</reference>
<sequence>MARNSEGLVLLLDVGPTMHNVLPQIQKFCSMLVQKKLIYRKFDKTDNVLTKEVGGYEHVVVLRDIEVVNGDLVDAFQELPRGTFDGDYLDAIVVGMDMLIKMYQATNKGKKRLCLITNALCPVKYPYEGTGEDQVNTIAAQMSARGVKMEKKTSAKALYVETPTALLGALRTRNISPVTIFRGDLELSSKMKIKVWVYKKTIEERFPTLKKYSDKAPPTDRFATHEVKLDYEYKSVEDPSKVVPPEQRIRGYRYGQVVPISSAEWDVVKFKPEKSVKLLGFADASNIMQ</sequence>
<dbReference type="GO" id="GO:0042162">
    <property type="term" value="F:telomeric DNA binding"/>
    <property type="evidence" value="ECO:0007669"/>
    <property type="project" value="TreeGrafter"/>
</dbReference>
<dbReference type="EMBL" id="JAAWWB010000004">
    <property type="protein sequence ID" value="KAG6784686.1"/>
    <property type="molecule type" value="Genomic_DNA"/>
</dbReference>
<dbReference type="GO" id="GO:0000723">
    <property type="term" value="P:telomere maintenance"/>
    <property type="evidence" value="ECO:0007669"/>
    <property type="project" value="TreeGrafter"/>
</dbReference>
<gene>
    <name evidence="2" type="ORF">POTOM_010386</name>
</gene>
<dbReference type="OrthoDB" id="30826at2759"/>
<dbReference type="InterPro" id="IPR006164">
    <property type="entry name" value="DNA_bd_Ku70/Ku80"/>
</dbReference>
<proteinExistence type="predicted"/>
<dbReference type="AlphaFoldDB" id="A0A8X8D286"/>
<keyword evidence="3" id="KW-1185">Reference proteome</keyword>
<comment type="caution">
    <text evidence="2">The sequence shown here is derived from an EMBL/GenBank/DDBJ whole genome shotgun (WGS) entry which is preliminary data.</text>
</comment>
<name>A0A8X8D286_POPTO</name>
<feature type="domain" description="Ku" evidence="1">
    <location>
        <begin position="189"/>
        <end position="288"/>
    </location>
</feature>
<dbReference type="Proteomes" id="UP000886885">
    <property type="component" value="Chromosome 2D"/>
</dbReference>
<protein>
    <recommendedName>
        <fullName evidence="1">Ku domain-containing protein</fullName>
    </recommendedName>
</protein>